<feature type="domain" description="Beta-lactamase-related" evidence="1">
    <location>
        <begin position="34"/>
        <end position="406"/>
    </location>
</feature>
<dbReference type="GO" id="GO:0016787">
    <property type="term" value="F:hydrolase activity"/>
    <property type="evidence" value="ECO:0007669"/>
    <property type="project" value="UniProtKB-KW"/>
</dbReference>
<dbReference type="PANTHER" id="PTHR43283">
    <property type="entry name" value="BETA-LACTAMASE-RELATED"/>
    <property type="match status" value="1"/>
</dbReference>
<dbReference type="InterPro" id="IPR012338">
    <property type="entry name" value="Beta-lactam/transpept-like"/>
</dbReference>
<evidence type="ECO:0000313" key="2">
    <source>
        <dbReference type="EMBL" id="MFL0206819.1"/>
    </source>
</evidence>
<dbReference type="Pfam" id="PF00144">
    <property type="entry name" value="Beta-lactamase"/>
    <property type="match status" value="1"/>
</dbReference>
<name>A0ABW8SWU9_9BACT</name>
<comment type="caution">
    <text evidence="2">The sequence shown here is derived from an EMBL/GenBank/DDBJ whole genome shotgun (WGS) entry which is preliminary data.</text>
</comment>
<gene>
    <name evidence="2" type="ORF">V7S74_08700</name>
</gene>
<dbReference type="Proteomes" id="UP001623559">
    <property type="component" value="Unassembled WGS sequence"/>
</dbReference>
<dbReference type="SUPFAM" id="SSF56601">
    <property type="entry name" value="beta-lactamase/transpeptidase-like"/>
    <property type="match status" value="1"/>
</dbReference>
<dbReference type="RefSeq" id="WP_406778366.1">
    <property type="nucleotide sequence ID" value="NZ_JBEWZG010000003.1"/>
</dbReference>
<dbReference type="EMBL" id="JBEWZG010000003">
    <property type="protein sequence ID" value="MFL0206819.1"/>
    <property type="molecule type" value="Genomic_DNA"/>
</dbReference>
<dbReference type="PANTHER" id="PTHR43283:SF3">
    <property type="entry name" value="BETA-LACTAMASE FAMILY PROTEIN (AFU_ORTHOLOGUE AFUA_5G07500)"/>
    <property type="match status" value="1"/>
</dbReference>
<keyword evidence="2" id="KW-0378">Hydrolase</keyword>
<evidence type="ECO:0000259" key="1">
    <source>
        <dbReference type="Pfam" id="PF00144"/>
    </source>
</evidence>
<protein>
    <submittedName>
        <fullName evidence="2">Serine hydrolase domain-containing protein</fullName>
        <ecNumber evidence="2">3.1.1.103</ecNumber>
    </submittedName>
</protein>
<dbReference type="EC" id="3.1.1.103" evidence="2"/>
<sequence length="425" mass="47127">MKNIYLLLSLLLVSSLLLGQSPGKMNPGRLARIDAWMEQAIVEKQLNGAVAIVHRNNQLVYHKAFGLMDVTSQHAMPKDAIFRIASQTKAITATAIMLLYEEGKLLLDDPIEKYLPSFANPRVITKFSLKDTTFTTEPAKRSVRIRDLLTHTSGIGYAQIGSDTAKALYAKYGLVGGIGVVNPRIRLVDQIETLGKVPLLHHPGARWTYGLNIDVLGRLVEVLSGMNLDAFLQKRLFRPLGMKDTHFYQPEANWSRIVPLHSNPSQGEIMKLPLETPMLGGLYTAYPHFQGTYYSGGAGLSSTAWDYAQFLQMLLNDGVLHGKRILARSSVRLMRTNQIGEIDFEMAGQAANQKVGFGFIINTEKAAGQSPVSVGTYYGGGAFYSIYWIDPKEKITGQLMINMLPMSQVDVLEKFKVAVYQAIED</sequence>
<accession>A0ABW8SWU9</accession>
<evidence type="ECO:0000313" key="3">
    <source>
        <dbReference type="Proteomes" id="UP001623559"/>
    </source>
</evidence>
<organism evidence="2 3">
    <name type="scientific">Aquirufa novilacunae</name>
    <dbReference type="NCBI Taxonomy" id="3139305"/>
    <lineage>
        <taxon>Bacteria</taxon>
        <taxon>Pseudomonadati</taxon>
        <taxon>Bacteroidota</taxon>
        <taxon>Cytophagia</taxon>
        <taxon>Cytophagales</taxon>
        <taxon>Flectobacillaceae</taxon>
        <taxon>Aquirufa</taxon>
    </lineage>
</organism>
<dbReference type="InterPro" id="IPR001466">
    <property type="entry name" value="Beta-lactam-related"/>
</dbReference>
<proteinExistence type="predicted"/>
<dbReference type="Gene3D" id="3.40.710.10">
    <property type="entry name" value="DD-peptidase/beta-lactamase superfamily"/>
    <property type="match status" value="1"/>
</dbReference>
<dbReference type="InterPro" id="IPR050789">
    <property type="entry name" value="Diverse_Enzym_Activities"/>
</dbReference>
<reference evidence="2 3" key="1">
    <citation type="submission" date="2024-07" db="EMBL/GenBank/DDBJ databases">
        <authorList>
            <person name="Pitt A."/>
            <person name="Hahn M.W."/>
        </authorList>
    </citation>
    <scope>NUCLEOTIDE SEQUENCE [LARGE SCALE GENOMIC DNA]</scope>
    <source>
        <strain evidence="2 3">2-AUSEE-184A6</strain>
    </source>
</reference>